<proteinExistence type="predicted"/>
<sequence length="153" mass="17454">MDKTPLEYIWQYNPVTGRVAGAHQNYGERINILHANNYLFQRMREVQRKRNADIIDKGMRGLEGGRDFNVEVNTENFKGPLTKERFVNEFPPAVYENPFDGPNFPSEFNPFFSPKGNEFSDLSGGWISHRGQNPRLNGGAVSLTDFFPQLGKA</sequence>
<evidence type="ECO:0000313" key="2">
    <source>
        <dbReference type="Proteomes" id="UP000827153"/>
    </source>
</evidence>
<organism evidence="1 2">
    <name type="scientific">Psittacine adenovirus 2</name>
    <dbReference type="NCBI Taxonomy" id="1301246"/>
    <lineage>
        <taxon>Viruses</taxon>
        <taxon>Varidnaviria</taxon>
        <taxon>Bamfordvirae</taxon>
        <taxon>Preplasmiviricota</taxon>
        <taxon>Polisuviricotina</taxon>
        <taxon>Pharingeaviricetes</taxon>
        <taxon>Rowavirales</taxon>
        <taxon>Adenoviridae</taxon>
        <taxon>Siadenovirus</taxon>
        <taxon>Siadenovirus cinerei</taxon>
    </lineage>
</organism>
<dbReference type="EMBL" id="MZ562791">
    <property type="protein sequence ID" value="QXX30964.1"/>
    <property type="molecule type" value="Genomic_DNA"/>
</dbReference>
<name>A0ABX8SND7_9ADEN</name>
<dbReference type="Proteomes" id="UP000827153">
    <property type="component" value="Segment"/>
</dbReference>
<dbReference type="InterPro" id="IPR000646">
    <property type="entry name" value="Adeno_PVIII"/>
</dbReference>
<reference evidence="1 2" key="1">
    <citation type="submission" date="2021-07" db="EMBL/GenBank/DDBJ databases">
        <title>Genomic characterization of psittacine adenovirus 2, a siadenovirus determined from a moribund African grey parrot (Psittacus erithacus).</title>
        <authorList>
            <person name="Surphlis A.C."/>
            <person name="Dill-Okubo J.A."/>
            <person name="Harrach B."/>
            <person name="Waltzek T.B."/>
            <person name="Subramaniam K."/>
        </authorList>
    </citation>
    <scope>NUCLEOTIDE SEQUENCE [LARGE SCALE GENOMIC DNA]</scope>
    <source>
        <strain evidence="1 2">WVL19065-01E</strain>
    </source>
</reference>
<evidence type="ECO:0000313" key="1">
    <source>
        <dbReference type="EMBL" id="QXX30964.1"/>
    </source>
</evidence>
<accession>A0ABX8SND7</accession>
<protein>
    <submittedName>
        <fullName evidence="1">PVIII</fullName>
    </submittedName>
</protein>
<keyword evidence="2" id="KW-1185">Reference proteome</keyword>
<dbReference type="Pfam" id="PF01310">
    <property type="entry name" value="Adeno_PVIII"/>
    <property type="match status" value="2"/>
</dbReference>